<evidence type="ECO:0000256" key="2">
    <source>
        <dbReference type="SAM" id="Phobius"/>
    </source>
</evidence>
<evidence type="ECO:0000313" key="4">
    <source>
        <dbReference type="Proteomes" id="UP000247099"/>
    </source>
</evidence>
<dbReference type="Proteomes" id="UP000247099">
    <property type="component" value="Unassembled WGS sequence"/>
</dbReference>
<accession>A0A317ZJ46</accession>
<reference evidence="3 4" key="1">
    <citation type="submission" date="2018-05" db="EMBL/GenBank/DDBJ databases">
        <title>Coraliomargarita sinensis sp. nov., isolated from a marine solar saltern.</title>
        <authorList>
            <person name="Zhou L.Y."/>
        </authorList>
    </citation>
    <scope>NUCLEOTIDE SEQUENCE [LARGE SCALE GENOMIC DNA]</scope>
    <source>
        <strain evidence="3 4">WN38</strain>
    </source>
</reference>
<keyword evidence="4" id="KW-1185">Reference proteome</keyword>
<feature type="compositionally biased region" description="Basic and acidic residues" evidence="1">
    <location>
        <begin position="199"/>
        <end position="215"/>
    </location>
</feature>
<keyword evidence="2" id="KW-0472">Membrane</keyword>
<evidence type="ECO:0000256" key="1">
    <source>
        <dbReference type="SAM" id="MobiDB-lite"/>
    </source>
</evidence>
<dbReference type="EMBL" id="QHJQ01000002">
    <property type="protein sequence ID" value="PXA05002.1"/>
    <property type="molecule type" value="Genomic_DNA"/>
</dbReference>
<gene>
    <name evidence="3" type="ORF">DDZ13_03280</name>
</gene>
<dbReference type="AlphaFoldDB" id="A0A317ZJ46"/>
<feature type="region of interest" description="Disordered" evidence="1">
    <location>
        <begin position="199"/>
        <end position="226"/>
    </location>
</feature>
<keyword evidence="2" id="KW-1133">Transmembrane helix</keyword>
<keyword evidence="2" id="KW-0812">Transmembrane</keyword>
<organism evidence="3 4">
    <name type="scientific">Coraliomargarita sinensis</name>
    <dbReference type="NCBI Taxonomy" id="2174842"/>
    <lineage>
        <taxon>Bacteria</taxon>
        <taxon>Pseudomonadati</taxon>
        <taxon>Verrucomicrobiota</taxon>
        <taxon>Opitutia</taxon>
        <taxon>Puniceicoccales</taxon>
        <taxon>Coraliomargaritaceae</taxon>
        <taxon>Coraliomargarita</taxon>
    </lineage>
</organism>
<sequence length="226" mass="25582">MPSSTATEELETSIQQFYERYSAKRVALAAFMVGVFTIGLTYVAYAVTTMALVGIIVFGVVGLISVNLTMIYVVPPARKLTESCEMICMAIREPSRIKSADDKGVRLADKVGEVHALSGPDLEVWTSKVVPYFMQVQSAVEPVAQAKSERTFTPSERRYIEERRREVLEIEKRIEEERKELEKERRELEKRSAELREWEKKLKQKEAESETEEKSAAGASPEAAQQ</sequence>
<feature type="transmembrane region" description="Helical" evidence="2">
    <location>
        <begin position="51"/>
        <end position="74"/>
    </location>
</feature>
<comment type="caution">
    <text evidence="3">The sequence shown here is derived from an EMBL/GenBank/DDBJ whole genome shotgun (WGS) entry which is preliminary data.</text>
</comment>
<name>A0A317ZJ46_9BACT</name>
<protein>
    <submittedName>
        <fullName evidence="3">Uncharacterized protein</fullName>
    </submittedName>
</protein>
<dbReference type="RefSeq" id="WP_110130003.1">
    <property type="nucleotide sequence ID" value="NZ_QHJQ01000002.1"/>
</dbReference>
<dbReference type="InParanoid" id="A0A317ZJ46"/>
<proteinExistence type="predicted"/>
<evidence type="ECO:0000313" key="3">
    <source>
        <dbReference type="EMBL" id="PXA05002.1"/>
    </source>
</evidence>
<feature type="transmembrane region" description="Helical" evidence="2">
    <location>
        <begin position="26"/>
        <end position="45"/>
    </location>
</feature>